<reference evidence="2 3" key="1">
    <citation type="submission" date="2018-09" db="EMBL/GenBank/DDBJ databases">
        <authorList>
            <person name="Livingstone P.G."/>
            <person name="Whitworth D.E."/>
        </authorList>
    </citation>
    <scope>NUCLEOTIDE SEQUENCE [LARGE SCALE GENOMIC DNA]</scope>
    <source>
        <strain evidence="2 3">CA031B</strain>
    </source>
</reference>
<protein>
    <submittedName>
        <fullName evidence="2">Uncharacterized protein</fullName>
    </submittedName>
</protein>
<feature type="chain" id="PRO_5046681067" evidence="1">
    <location>
        <begin position="22"/>
        <end position="93"/>
    </location>
</feature>
<evidence type="ECO:0000313" key="2">
    <source>
        <dbReference type="EMBL" id="RKH92352.1"/>
    </source>
</evidence>
<gene>
    <name evidence="2" type="ORF">D7Y13_37130</name>
</gene>
<comment type="caution">
    <text evidence="2">The sequence shown here is derived from an EMBL/GenBank/DDBJ whole genome shotgun (WGS) entry which is preliminary data.</text>
</comment>
<accession>A0ABX9Q6W5</accession>
<dbReference type="EMBL" id="RAWI01000496">
    <property type="protein sequence ID" value="RKH92352.1"/>
    <property type="molecule type" value="Genomic_DNA"/>
</dbReference>
<dbReference type="Proteomes" id="UP000278907">
    <property type="component" value="Unassembled WGS sequence"/>
</dbReference>
<organism evidence="2 3">
    <name type="scientific">Corallococcus praedator</name>
    <dbReference type="NCBI Taxonomy" id="2316724"/>
    <lineage>
        <taxon>Bacteria</taxon>
        <taxon>Pseudomonadati</taxon>
        <taxon>Myxococcota</taxon>
        <taxon>Myxococcia</taxon>
        <taxon>Myxococcales</taxon>
        <taxon>Cystobacterineae</taxon>
        <taxon>Myxococcaceae</taxon>
        <taxon>Corallococcus</taxon>
    </lineage>
</organism>
<name>A0ABX9Q6W5_9BACT</name>
<evidence type="ECO:0000256" key="1">
    <source>
        <dbReference type="SAM" id="SignalP"/>
    </source>
</evidence>
<proteinExistence type="predicted"/>
<sequence length="93" mass="9866">MRFLLLCVWLFPWLVPVRAQAAAYEVDPEDTAEPALFALREDGAITAETFAALTVLRRTGVDLANASRANLYGLPGLTYARVDGVLGAAASGG</sequence>
<feature type="signal peptide" evidence="1">
    <location>
        <begin position="1"/>
        <end position="21"/>
    </location>
</feature>
<keyword evidence="3" id="KW-1185">Reference proteome</keyword>
<keyword evidence="1" id="KW-0732">Signal</keyword>
<feature type="non-terminal residue" evidence="2">
    <location>
        <position position="93"/>
    </location>
</feature>
<evidence type="ECO:0000313" key="3">
    <source>
        <dbReference type="Proteomes" id="UP000278907"/>
    </source>
</evidence>